<evidence type="ECO:0000313" key="2">
    <source>
        <dbReference type="Proteomes" id="UP000809789"/>
    </source>
</evidence>
<protein>
    <recommendedName>
        <fullName evidence="3">F-box domain-containing protein</fullName>
    </recommendedName>
</protein>
<reference evidence="1" key="1">
    <citation type="submission" date="2021-07" db="EMBL/GenBank/DDBJ databases">
        <title>Elsinoe batatas strain:CRI-CJ2 Genome sequencing and assembly.</title>
        <authorList>
            <person name="Huang L."/>
        </authorList>
    </citation>
    <scope>NUCLEOTIDE SEQUENCE</scope>
    <source>
        <strain evidence="1">CRI-CJ2</strain>
    </source>
</reference>
<name>A0A8K0KVV9_9PEZI</name>
<dbReference type="EMBL" id="JAESVG020000008">
    <property type="protein sequence ID" value="KAG8625016.1"/>
    <property type="molecule type" value="Genomic_DNA"/>
</dbReference>
<evidence type="ECO:0000313" key="1">
    <source>
        <dbReference type="EMBL" id="KAG8625016.1"/>
    </source>
</evidence>
<accession>A0A8K0KVV9</accession>
<dbReference type="Proteomes" id="UP000809789">
    <property type="component" value="Unassembled WGS sequence"/>
</dbReference>
<sequence>MCAAGQGIAQETRTGMADLPPELLLAICKEATTETLKSFMPINRTLYDYARPALYRNIDIYDWQGINADEIEHEDARRTSSDTPRGMDVMPSILKDRDIARRVKSLRIFRSYGDLADLREGLRFDDFPEFHSPYHMYSHQTILDSFMRRWSEARANLTKDEDFRCWQMSLLASKETCDDAALALLLTMLPELTSLVLPTVSFTVDAYLRETIPLASCYWTTRIFTSLLTCQEKGTPLHRLNELCITACSDSSTDYYTSSQPELPPRRHFDDFITFQHAHDLALQLSDCRFLPDFRDLSTILHACPPLQALVITLPGEWENNLTSQGFRRNIRPVPRDFLFNALSVQAASLENLEVHLQDRTFAFNTLYDSNSGFEDITTFPRVKNLVVDAGLFLQEEVDAEWQGPDVENLFPNAETVRVRGCRDDVWLQRKTREISIRQYWKKVERVILEFLPGSIFATAAYTWVERNGVRRRKRQYLSDDVANFVESNVNILGADGVTMKGEPRGEAGKYLDLVRGSGVELALVESAWEGGWEGIVPGMMKRRKDRERKGRVWGVSEGGGCWRRWGVVDM</sequence>
<comment type="caution">
    <text evidence="1">The sequence shown here is derived from an EMBL/GenBank/DDBJ whole genome shotgun (WGS) entry which is preliminary data.</text>
</comment>
<dbReference type="AlphaFoldDB" id="A0A8K0KVV9"/>
<organism evidence="1 2">
    <name type="scientific">Elsinoe batatas</name>
    <dbReference type="NCBI Taxonomy" id="2601811"/>
    <lineage>
        <taxon>Eukaryota</taxon>
        <taxon>Fungi</taxon>
        <taxon>Dikarya</taxon>
        <taxon>Ascomycota</taxon>
        <taxon>Pezizomycotina</taxon>
        <taxon>Dothideomycetes</taxon>
        <taxon>Dothideomycetidae</taxon>
        <taxon>Myriangiales</taxon>
        <taxon>Elsinoaceae</taxon>
        <taxon>Elsinoe</taxon>
    </lineage>
</organism>
<proteinExistence type="predicted"/>
<evidence type="ECO:0008006" key="3">
    <source>
        <dbReference type="Google" id="ProtNLM"/>
    </source>
</evidence>
<keyword evidence="2" id="KW-1185">Reference proteome</keyword>
<gene>
    <name evidence="1" type="ORF">KVT40_006767</name>
</gene>
<dbReference type="OrthoDB" id="3862528at2759"/>